<dbReference type="EMBL" id="JABANP010000160">
    <property type="protein sequence ID" value="KAF4688153.1"/>
    <property type="molecule type" value="Genomic_DNA"/>
</dbReference>
<feature type="compositionally biased region" description="Polar residues" evidence="1">
    <location>
        <begin position="264"/>
        <end position="278"/>
    </location>
</feature>
<dbReference type="Proteomes" id="UP000541610">
    <property type="component" value="Unassembled WGS sequence"/>
</dbReference>
<feature type="region of interest" description="Disordered" evidence="1">
    <location>
        <begin position="260"/>
        <end position="282"/>
    </location>
</feature>
<sequence>MRSAAPPECRPKGVVEHGLKTLYYGLAGKAAKRAPTEYSSQPSTDATGVDQRVTAELWLLRELCEDATIAAKPQPVPSLQRSLLSVASQDKVGMDENGQKSILKSKLIPYGLSTWYTGIPTPEGLTVHPQVEGFLGLREHYRISSSGLYAAFDAVPSGPADGSKLVLGMYELRCPAKDKDGKILDGTARMIAAEDPITHFKLAFPLWQGEEGVDDYQIEVEPPSPSTTMRRRFPGSRPEELLKRALKKLYYGSAGAAYTRHKNSSQLGTQPGSQSNAEASEADHNATANLWLLRELCEDATIYNQGQDIAVPDSQGTQ</sequence>
<dbReference type="AlphaFoldDB" id="A0A7J6NWA2"/>
<reference evidence="2 3" key="1">
    <citation type="submission" date="2020-04" db="EMBL/GenBank/DDBJ databases">
        <title>Perkinsus olseni comparative genomics.</title>
        <authorList>
            <person name="Bogema D.R."/>
        </authorList>
    </citation>
    <scope>NUCLEOTIDE SEQUENCE [LARGE SCALE GENOMIC DNA]</scope>
    <source>
        <strain evidence="2">00978-12</strain>
    </source>
</reference>
<name>A0A7J6NWA2_PEROL</name>
<comment type="caution">
    <text evidence="2">The sequence shown here is derived from an EMBL/GenBank/DDBJ whole genome shotgun (WGS) entry which is preliminary data.</text>
</comment>
<evidence type="ECO:0000256" key="1">
    <source>
        <dbReference type="SAM" id="MobiDB-lite"/>
    </source>
</evidence>
<gene>
    <name evidence="2" type="ORF">FOZ60_003101</name>
</gene>
<evidence type="ECO:0000313" key="3">
    <source>
        <dbReference type="Proteomes" id="UP000541610"/>
    </source>
</evidence>
<accession>A0A7J6NWA2</accession>
<protein>
    <submittedName>
        <fullName evidence="2">Uncharacterized protein</fullName>
    </submittedName>
</protein>
<organism evidence="2 3">
    <name type="scientific">Perkinsus olseni</name>
    <name type="common">Perkinsus atlanticus</name>
    <dbReference type="NCBI Taxonomy" id="32597"/>
    <lineage>
        <taxon>Eukaryota</taxon>
        <taxon>Sar</taxon>
        <taxon>Alveolata</taxon>
        <taxon>Perkinsozoa</taxon>
        <taxon>Perkinsea</taxon>
        <taxon>Perkinsida</taxon>
        <taxon>Perkinsidae</taxon>
        <taxon>Perkinsus</taxon>
    </lineage>
</organism>
<evidence type="ECO:0000313" key="2">
    <source>
        <dbReference type="EMBL" id="KAF4688153.1"/>
    </source>
</evidence>
<proteinExistence type="predicted"/>